<dbReference type="EMBL" id="JAVIDA010000002">
    <property type="protein sequence ID" value="MDQ9070341.1"/>
    <property type="molecule type" value="Genomic_DNA"/>
</dbReference>
<evidence type="ECO:0000259" key="1">
    <source>
        <dbReference type="PROSITE" id="PS50404"/>
    </source>
</evidence>
<dbReference type="PANTHER" id="PTHR43968:SF6">
    <property type="entry name" value="GLUTATHIONE S-TRANSFERASE OMEGA"/>
    <property type="match status" value="1"/>
</dbReference>
<evidence type="ECO:0000313" key="2">
    <source>
        <dbReference type="EMBL" id="MDQ9070341.1"/>
    </source>
</evidence>
<reference evidence="2" key="1">
    <citation type="submission" date="2023-08" db="EMBL/GenBank/DDBJ databases">
        <title>Emergence of clinically-relevant ST2 carbapenem-resistant Acinetobacter baumannii strains in hospital sewages in Zhejiang, East of China.</title>
        <authorList>
            <person name="Kaichao C."/>
            <person name="Zhang R."/>
        </authorList>
    </citation>
    <scope>NUCLEOTIDE SEQUENCE</scope>
    <source>
        <strain evidence="2">M-SY-60</strain>
    </source>
</reference>
<protein>
    <submittedName>
        <fullName evidence="2">Glutathione S-transferase</fullName>
    </submittedName>
</protein>
<dbReference type="AlphaFoldDB" id="A0AAW8JFC6"/>
<name>A0AAW8JFC6_9GAMM</name>
<dbReference type="GeneID" id="84208302"/>
<proteinExistence type="predicted"/>
<dbReference type="PROSITE" id="PS50404">
    <property type="entry name" value="GST_NTER"/>
    <property type="match status" value="1"/>
</dbReference>
<comment type="caution">
    <text evidence="2">The sequence shown here is derived from an EMBL/GenBank/DDBJ whole genome shotgun (WGS) entry which is preliminary data.</text>
</comment>
<dbReference type="Gene3D" id="3.40.30.10">
    <property type="entry name" value="Glutaredoxin"/>
    <property type="match status" value="1"/>
</dbReference>
<dbReference type="Pfam" id="PF13409">
    <property type="entry name" value="GST_N_2"/>
    <property type="match status" value="1"/>
</dbReference>
<dbReference type="RefSeq" id="WP_004857346.1">
    <property type="nucleotide sequence ID" value="NZ_BBLI01000004.1"/>
</dbReference>
<feature type="domain" description="GST N-terminal" evidence="1">
    <location>
        <begin position="1"/>
        <end position="79"/>
    </location>
</feature>
<dbReference type="InterPro" id="IPR050983">
    <property type="entry name" value="GST_Omega/HSP26"/>
</dbReference>
<dbReference type="PANTHER" id="PTHR43968">
    <property type="match status" value="1"/>
</dbReference>
<organism evidence="2 3">
    <name type="scientific">Acinetobacter gerneri</name>
    <dbReference type="NCBI Taxonomy" id="202952"/>
    <lineage>
        <taxon>Bacteria</taxon>
        <taxon>Pseudomonadati</taxon>
        <taxon>Pseudomonadota</taxon>
        <taxon>Gammaproteobacteria</taxon>
        <taxon>Moraxellales</taxon>
        <taxon>Moraxellaceae</taxon>
        <taxon>Acinetobacter</taxon>
    </lineage>
</organism>
<dbReference type="CDD" id="cd03049">
    <property type="entry name" value="GST_N_3"/>
    <property type="match status" value="1"/>
</dbReference>
<dbReference type="SFLD" id="SFLDS00019">
    <property type="entry name" value="Glutathione_Transferase_(cytos"/>
    <property type="match status" value="1"/>
</dbReference>
<dbReference type="InterPro" id="IPR036249">
    <property type="entry name" value="Thioredoxin-like_sf"/>
</dbReference>
<dbReference type="SUPFAM" id="SSF52833">
    <property type="entry name" value="Thioredoxin-like"/>
    <property type="match status" value="1"/>
</dbReference>
<sequence length="202" mass="23832">MKLYYSPTSPFARKVRVAILELELQDQVDLILINPWADPELRKLNPLCKVPTLVLNHKEVLFESVLICEYLNSLREKKSLYPIERVHYFKDMRLQALADGAMAAIGRLYAEYQKPEQEQSLKMIQRFIETRQSSLNWLAKHLEDFAEGITIGAIAVACFLDYISFRFPNDIWKNEFSDLYQWFEKMQQRDSMQQTVYQNLAL</sequence>
<dbReference type="GO" id="GO:0005737">
    <property type="term" value="C:cytoplasm"/>
    <property type="evidence" value="ECO:0007669"/>
    <property type="project" value="TreeGrafter"/>
</dbReference>
<evidence type="ECO:0000313" key="3">
    <source>
        <dbReference type="Proteomes" id="UP001243195"/>
    </source>
</evidence>
<dbReference type="InterPro" id="IPR036282">
    <property type="entry name" value="Glutathione-S-Trfase_C_sf"/>
</dbReference>
<dbReference type="Gene3D" id="1.20.1050.10">
    <property type="match status" value="1"/>
</dbReference>
<dbReference type="Proteomes" id="UP001243195">
    <property type="component" value="Unassembled WGS sequence"/>
</dbReference>
<accession>A0AAW8JFC6</accession>
<dbReference type="InterPro" id="IPR040079">
    <property type="entry name" value="Glutathione_S-Trfase"/>
</dbReference>
<dbReference type="InterPro" id="IPR004045">
    <property type="entry name" value="Glutathione_S-Trfase_N"/>
</dbReference>
<dbReference type="SUPFAM" id="SSF47616">
    <property type="entry name" value="GST C-terminal domain-like"/>
    <property type="match status" value="1"/>
</dbReference>
<gene>
    <name evidence="2" type="ORF">RFH51_02555</name>
</gene>